<dbReference type="EMBL" id="CP045903">
    <property type="protein sequence ID" value="QQP38868.1"/>
    <property type="molecule type" value="Genomic_DNA"/>
</dbReference>
<gene>
    <name evidence="1" type="ORF">FKW44_019566</name>
</gene>
<dbReference type="AlphaFoldDB" id="A0A7T8GW20"/>
<keyword evidence="2" id="KW-1185">Reference proteome</keyword>
<sequence length="68" mass="7479">MEGLQLMELVEKSTSKLRLPLLKAFILFLSNGFTLSKFQEPEGDLLKALLVLLPSWAAADDSEALICA</sequence>
<protein>
    <submittedName>
        <fullName evidence="1">Uncharacterized protein</fullName>
    </submittedName>
</protein>
<dbReference type="Proteomes" id="UP000595437">
    <property type="component" value="Chromosome 14"/>
</dbReference>
<evidence type="ECO:0000313" key="1">
    <source>
        <dbReference type="EMBL" id="QQP38868.1"/>
    </source>
</evidence>
<reference evidence="2" key="1">
    <citation type="submission" date="2021-01" db="EMBL/GenBank/DDBJ databases">
        <title>Caligus Genome Assembly.</title>
        <authorList>
            <person name="Gallardo-Escarate C."/>
        </authorList>
    </citation>
    <scope>NUCLEOTIDE SEQUENCE [LARGE SCALE GENOMIC DNA]</scope>
</reference>
<evidence type="ECO:0000313" key="2">
    <source>
        <dbReference type="Proteomes" id="UP000595437"/>
    </source>
</evidence>
<name>A0A7T8GW20_CALRO</name>
<accession>A0A7T8GW20</accession>
<proteinExistence type="predicted"/>
<organism evidence="1 2">
    <name type="scientific">Caligus rogercresseyi</name>
    <name type="common">Sea louse</name>
    <dbReference type="NCBI Taxonomy" id="217165"/>
    <lineage>
        <taxon>Eukaryota</taxon>
        <taxon>Metazoa</taxon>
        <taxon>Ecdysozoa</taxon>
        <taxon>Arthropoda</taxon>
        <taxon>Crustacea</taxon>
        <taxon>Multicrustacea</taxon>
        <taxon>Hexanauplia</taxon>
        <taxon>Copepoda</taxon>
        <taxon>Siphonostomatoida</taxon>
        <taxon>Caligidae</taxon>
        <taxon>Caligus</taxon>
    </lineage>
</organism>